<dbReference type="GO" id="GO:0003677">
    <property type="term" value="F:DNA binding"/>
    <property type="evidence" value="ECO:0007669"/>
    <property type="project" value="InterPro"/>
</dbReference>
<dbReference type="Proteomes" id="UP000324973">
    <property type="component" value="Unassembled WGS sequence"/>
</dbReference>
<dbReference type="SUPFAM" id="SSF47413">
    <property type="entry name" value="lambda repressor-like DNA-binding domains"/>
    <property type="match status" value="1"/>
</dbReference>
<dbReference type="OrthoDB" id="5422231at2"/>
<dbReference type="RefSeq" id="WP_149103568.1">
    <property type="nucleotide sequence ID" value="NZ_VTFT01000001.1"/>
</dbReference>
<comment type="caution">
    <text evidence="2">The sequence shown here is derived from an EMBL/GenBank/DDBJ whole genome shotgun (WGS) entry which is preliminary data.</text>
</comment>
<keyword evidence="3" id="KW-1185">Reference proteome</keyword>
<reference evidence="2 3" key="1">
    <citation type="submission" date="2019-08" db="EMBL/GenBank/DDBJ databases">
        <title>Luteimonas viscosus sp. nov., isolated from soil of a sunflower field.</title>
        <authorList>
            <person name="Jianli Z."/>
            <person name="Ying Z."/>
        </authorList>
    </citation>
    <scope>NUCLEOTIDE SEQUENCE [LARGE SCALE GENOMIC DNA]</scope>
    <source>
        <strain evidence="2 3">XBU10</strain>
    </source>
</reference>
<name>A0A5D4XSQ2_9GAMM</name>
<proteinExistence type="predicted"/>
<organism evidence="2 3">
    <name type="scientific">Luteimonas viscosa</name>
    <dbReference type="NCBI Taxonomy" id="1132694"/>
    <lineage>
        <taxon>Bacteria</taxon>
        <taxon>Pseudomonadati</taxon>
        <taxon>Pseudomonadota</taxon>
        <taxon>Gammaproteobacteria</taxon>
        <taxon>Lysobacterales</taxon>
        <taxon>Lysobacteraceae</taxon>
        <taxon>Luteimonas</taxon>
    </lineage>
</organism>
<dbReference type="Gene3D" id="1.10.260.40">
    <property type="entry name" value="lambda repressor-like DNA-binding domains"/>
    <property type="match status" value="1"/>
</dbReference>
<evidence type="ECO:0000313" key="3">
    <source>
        <dbReference type="Proteomes" id="UP000324973"/>
    </source>
</evidence>
<sequence>MRSQTKTLPIRLRKPVSALGKRLADARVARRISQSLMAERCGVARVTISKLENGDPSVSMETLFRYLGVLGLEGDIDLLAGNDKVGHELAMAQLSRKGRKPADRAVSR</sequence>
<accession>A0A5D4XSQ2</accession>
<dbReference type="Pfam" id="PF01381">
    <property type="entry name" value="HTH_3"/>
    <property type="match status" value="1"/>
</dbReference>
<dbReference type="CDD" id="cd00093">
    <property type="entry name" value="HTH_XRE"/>
    <property type="match status" value="1"/>
</dbReference>
<dbReference type="SMART" id="SM00530">
    <property type="entry name" value="HTH_XRE"/>
    <property type="match status" value="1"/>
</dbReference>
<dbReference type="InterPro" id="IPR010982">
    <property type="entry name" value="Lambda_DNA-bd_dom_sf"/>
</dbReference>
<evidence type="ECO:0000313" key="2">
    <source>
        <dbReference type="EMBL" id="TYT27015.1"/>
    </source>
</evidence>
<dbReference type="PROSITE" id="PS50943">
    <property type="entry name" value="HTH_CROC1"/>
    <property type="match status" value="1"/>
</dbReference>
<evidence type="ECO:0000259" key="1">
    <source>
        <dbReference type="PROSITE" id="PS50943"/>
    </source>
</evidence>
<dbReference type="EMBL" id="VTFT01000001">
    <property type="protein sequence ID" value="TYT27015.1"/>
    <property type="molecule type" value="Genomic_DNA"/>
</dbReference>
<dbReference type="InterPro" id="IPR001387">
    <property type="entry name" value="Cro/C1-type_HTH"/>
</dbReference>
<protein>
    <submittedName>
        <fullName evidence="2">Helix-turn-helix transcriptional regulator</fullName>
    </submittedName>
</protein>
<dbReference type="AlphaFoldDB" id="A0A5D4XSQ2"/>
<gene>
    <name evidence="2" type="ORF">FZO89_12515</name>
</gene>
<feature type="domain" description="HTH cro/C1-type" evidence="1">
    <location>
        <begin position="23"/>
        <end position="79"/>
    </location>
</feature>